<dbReference type="SUPFAM" id="SSF48452">
    <property type="entry name" value="TPR-like"/>
    <property type="match status" value="1"/>
</dbReference>
<dbReference type="PRINTS" id="PR01021">
    <property type="entry name" value="OMPADOMAIN"/>
</dbReference>
<comment type="subcellular location">
    <subcellularLocation>
        <location evidence="1">Cell outer membrane</location>
    </subcellularLocation>
</comment>
<dbReference type="RefSeq" id="WP_151167057.1">
    <property type="nucleotide sequence ID" value="NZ_WACR01000004.1"/>
</dbReference>
<dbReference type="GO" id="GO:0009279">
    <property type="term" value="C:cell outer membrane"/>
    <property type="evidence" value="ECO:0007669"/>
    <property type="project" value="UniProtKB-SubCell"/>
</dbReference>
<gene>
    <name evidence="6" type="ORF">F3059_05120</name>
</gene>
<dbReference type="AlphaFoldDB" id="A0A6N6M7W2"/>
<evidence type="ECO:0000256" key="3">
    <source>
        <dbReference type="ARBA" id="ARBA00023237"/>
    </source>
</evidence>
<dbReference type="CDD" id="cd07185">
    <property type="entry name" value="OmpA_C-like"/>
    <property type="match status" value="1"/>
</dbReference>
<dbReference type="Gene3D" id="1.25.40.10">
    <property type="entry name" value="Tetratricopeptide repeat domain"/>
    <property type="match status" value="1"/>
</dbReference>
<dbReference type="PANTHER" id="PTHR30329:SF21">
    <property type="entry name" value="LIPOPROTEIN YIAD-RELATED"/>
    <property type="match status" value="1"/>
</dbReference>
<dbReference type="PROSITE" id="PS51123">
    <property type="entry name" value="OMPA_2"/>
    <property type="match status" value="1"/>
</dbReference>
<evidence type="ECO:0000256" key="4">
    <source>
        <dbReference type="PROSITE-ProRule" id="PRU00473"/>
    </source>
</evidence>
<dbReference type="Pfam" id="PF00691">
    <property type="entry name" value="OmpA"/>
    <property type="match status" value="1"/>
</dbReference>
<dbReference type="EMBL" id="WACR01000004">
    <property type="protein sequence ID" value="KAB1064738.1"/>
    <property type="molecule type" value="Genomic_DNA"/>
</dbReference>
<protein>
    <submittedName>
        <fullName evidence="6">OmpA family protein</fullName>
    </submittedName>
</protein>
<accession>A0A6N6M7W2</accession>
<evidence type="ECO:0000256" key="2">
    <source>
        <dbReference type="ARBA" id="ARBA00023136"/>
    </source>
</evidence>
<evidence type="ECO:0000256" key="1">
    <source>
        <dbReference type="ARBA" id="ARBA00004442"/>
    </source>
</evidence>
<dbReference type="InterPro" id="IPR006664">
    <property type="entry name" value="OMP_bac"/>
</dbReference>
<organism evidence="6 7">
    <name type="scientific">Salibacter halophilus</name>
    <dbReference type="NCBI Taxonomy" id="1803916"/>
    <lineage>
        <taxon>Bacteria</taxon>
        <taxon>Pseudomonadati</taxon>
        <taxon>Bacteroidota</taxon>
        <taxon>Flavobacteriia</taxon>
        <taxon>Flavobacteriales</taxon>
        <taxon>Salibacteraceae</taxon>
        <taxon>Salibacter</taxon>
    </lineage>
</organism>
<dbReference type="InterPro" id="IPR050330">
    <property type="entry name" value="Bact_OuterMem_StrucFunc"/>
</dbReference>
<keyword evidence="7" id="KW-1185">Reference proteome</keyword>
<feature type="domain" description="OmpA-like" evidence="5">
    <location>
        <begin position="576"/>
        <end position="699"/>
    </location>
</feature>
<dbReference type="OrthoDB" id="9809364at2"/>
<dbReference type="Pfam" id="PF07676">
    <property type="entry name" value="PD40"/>
    <property type="match status" value="1"/>
</dbReference>
<dbReference type="InterPro" id="IPR011990">
    <property type="entry name" value="TPR-like_helical_dom_sf"/>
</dbReference>
<evidence type="ECO:0000259" key="5">
    <source>
        <dbReference type="PROSITE" id="PS51123"/>
    </source>
</evidence>
<dbReference type="InterPro" id="IPR036737">
    <property type="entry name" value="OmpA-like_sf"/>
</dbReference>
<proteinExistence type="predicted"/>
<reference evidence="6 7" key="1">
    <citation type="submission" date="2019-09" db="EMBL/GenBank/DDBJ databases">
        <title>Genomes of Cryomorphaceae.</title>
        <authorList>
            <person name="Bowman J.P."/>
        </authorList>
    </citation>
    <scope>NUCLEOTIDE SEQUENCE [LARGE SCALE GENOMIC DNA]</scope>
    <source>
        <strain evidence="6 7">KCTC 52047</strain>
    </source>
</reference>
<sequence>MNLREILITTTLIVSSISPSLGQSQDQINVKELENKGEEQIDNGQWIDARDTYKELVKAYPENNEYNFLLGLSIFKSGIEREKAVDYLKKVNHKIIEESGYFYGQALLYDGQFDQAISTFKEFKPLIGDNKDGVKLRAEVNNMIRQAEDGKVISKQVNDQMRVDNLGEGINTELTEYAPVLYQDQKFLVFSATKSSSDFKGEFEVEKEADDDIYTSGYELLNDNWKERTRPEGLHIPQSVNTPQSESGINFSSDKRTFYFYRNTDLYASENGGSPVAQKVEVGDLTDADMTAIYTNKDADQRFMVAYLPESGSGGLDIFISKNEGGTWSNWKPMDGINTPYDEDSPYLAEDGTFYFSSKGHNSMGGHDLFKATEENGTWKVENLGVPINSTGNDIHLVPADDKGEIFYLASDRKGGYGNMDIYRLWTCKPIEESTINGKLLAEGKPLSANLTLANVDGEKIETIEVDNKTGDYSINVEPGKAYSLVTTAENYLNDTIAFSIPEQCVEYDLYQKIELSLQKDQDGNVIAQNTTVTNALYDIEKYRDDQSPEEFFASLPDGHRLQPDVKTSSIELDEPILLAAAQFKDVRFGFDSDEINGTAKAIVEKVGNYLNDHDKVTVKLTGHTDTKGPSWYNKMLSKRRAKSVSSALEEMGISDDRITIDFKGEEQPIVEDYDEEGNYIEEAAAKNRRVDIEVIIPEEKEMKEDKTEKSNETKEK</sequence>
<evidence type="ECO:0000313" key="6">
    <source>
        <dbReference type="EMBL" id="KAB1064738.1"/>
    </source>
</evidence>
<name>A0A6N6M7W2_9FLAO</name>
<dbReference type="PANTHER" id="PTHR30329">
    <property type="entry name" value="STATOR ELEMENT OF FLAGELLAR MOTOR COMPLEX"/>
    <property type="match status" value="1"/>
</dbReference>
<keyword evidence="3" id="KW-0998">Cell outer membrane</keyword>
<keyword evidence="2 4" id="KW-0472">Membrane</keyword>
<evidence type="ECO:0000313" key="7">
    <source>
        <dbReference type="Proteomes" id="UP000435357"/>
    </source>
</evidence>
<comment type="caution">
    <text evidence="6">The sequence shown here is derived from an EMBL/GenBank/DDBJ whole genome shotgun (WGS) entry which is preliminary data.</text>
</comment>
<dbReference type="InterPro" id="IPR006665">
    <property type="entry name" value="OmpA-like"/>
</dbReference>
<dbReference type="Gene3D" id="3.30.1330.60">
    <property type="entry name" value="OmpA-like domain"/>
    <property type="match status" value="1"/>
</dbReference>
<dbReference type="SUPFAM" id="SSF103088">
    <property type="entry name" value="OmpA-like"/>
    <property type="match status" value="1"/>
</dbReference>
<dbReference type="Proteomes" id="UP000435357">
    <property type="component" value="Unassembled WGS sequence"/>
</dbReference>
<dbReference type="SUPFAM" id="SSF82171">
    <property type="entry name" value="DPP6 N-terminal domain-like"/>
    <property type="match status" value="1"/>
</dbReference>
<dbReference type="InterPro" id="IPR011659">
    <property type="entry name" value="WD40"/>
</dbReference>